<evidence type="ECO:0000313" key="3">
    <source>
        <dbReference type="EMBL" id="KZP19490.1"/>
    </source>
</evidence>
<gene>
    <name evidence="3" type="ORF">FIBSPDRAFT_932796</name>
</gene>
<protein>
    <submittedName>
        <fullName evidence="3">Uncharacterized protein</fullName>
    </submittedName>
</protein>
<dbReference type="Proteomes" id="UP000076532">
    <property type="component" value="Unassembled WGS sequence"/>
</dbReference>
<reference evidence="3 4" key="1">
    <citation type="journal article" date="2016" name="Mol. Biol. Evol.">
        <title>Comparative Genomics of Early-Diverging Mushroom-Forming Fungi Provides Insights into the Origins of Lignocellulose Decay Capabilities.</title>
        <authorList>
            <person name="Nagy L.G."/>
            <person name="Riley R."/>
            <person name="Tritt A."/>
            <person name="Adam C."/>
            <person name="Daum C."/>
            <person name="Floudas D."/>
            <person name="Sun H."/>
            <person name="Yadav J.S."/>
            <person name="Pangilinan J."/>
            <person name="Larsson K.H."/>
            <person name="Matsuura K."/>
            <person name="Barry K."/>
            <person name="Labutti K."/>
            <person name="Kuo R."/>
            <person name="Ohm R.A."/>
            <person name="Bhattacharya S.S."/>
            <person name="Shirouzu T."/>
            <person name="Yoshinaga Y."/>
            <person name="Martin F.M."/>
            <person name="Grigoriev I.V."/>
            <person name="Hibbett D.S."/>
        </authorList>
    </citation>
    <scope>NUCLEOTIDE SEQUENCE [LARGE SCALE GENOMIC DNA]</scope>
    <source>
        <strain evidence="3 4">CBS 109695</strain>
    </source>
</reference>
<evidence type="ECO:0000313" key="4">
    <source>
        <dbReference type="Proteomes" id="UP000076532"/>
    </source>
</evidence>
<name>A0A166I2V7_9AGAM</name>
<proteinExistence type="predicted"/>
<dbReference type="EMBL" id="KV417563">
    <property type="protein sequence ID" value="KZP19490.1"/>
    <property type="molecule type" value="Genomic_DNA"/>
</dbReference>
<feature type="region of interest" description="Disordered" evidence="2">
    <location>
        <begin position="200"/>
        <end position="238"/>
    </location>
</feature>
<accession>A0A166I2V7</accession>
<keyword evidence="1" id="KW-0175">Coiled coil</keyword>
<organism evidence="3 4">
    <name type="scientific">Athelia psychrophila</name>
    <dbReference type="NCBI Taxonomy" id="1759441"/>
    <lineage>
        <taxon>Eukaryota</taxon>
        <taxon>Fungi</taxon>
        <taxon>Dikarya</taxon>
        <taxon>Basidiomycota</taxon>
        <taxon>Agaricomycotina</taxon>
        <taxon>Agaricomycetes</taxon>
        <taxon>Agaricomycetidae</taxon>
        <taxon>Atheliales</taxon>
        <taxon>Atheliaceae</taxon>
        <taxon>Athelia</taxon>
    </lineage>
</organism>
<feature type="compositionally biased region" description="Low complexity" evidence="2">
    <location>
        <begin position="202"/>
        <end position="221"/>
    </location>
</feature>
<dbReference type="AlphaFoldDB" id="A0A166I2V7"/>
<keyword evidence="4" id="KW-1185">Reference proteome</keyword>
<feature type="compositionally biased region" description="Basic and acidic residues" evidence="2">
    <location>
        <begin position="40"/>
        <end position="59"/>
    </location>
</feature>
<dbReference type="OrthoDB" id="3330250at2759"/>
<sequence>MPFHANSAVPRESDSGWAGFRAKTAPQAPPPAVNPGPRGCYRDLDAVPGSDDGRRRDVFDGGLSYDDGSESRVEELSVEEVGRFLKITAQAVEAQLDVDRANHACANRALQTPKAHELSADGPDSGDSDDLVNAERACMQRQEQLDSHVRNLVSLTHWNLGYQGPAHVRDREQSVNDMTHYVSEVKRYLARIKQLGPQLVYSGSDSSAPSGDASGRAASPDTPSQKRRHPKDHESIASIRGRIHQCTDSVDDLEVDLLTRHRARRRSSGTATTMIRSAKLLSKGTRPATSTAKASAQQDHELQEMNSQMRSAIDELAQLKQKSAQQATQMAELLAEHRRLAEVAPEAPAAIDYAPFAKSQVDAVMAELCQHRNEAYAQFPREEEALEKTISMTAGLAVQALSKVGATPAV</sequence>
<feature type="coiled-coil region" evidence="1">
    <location>
        <begin position="302"/>
        <end position="336"/>
    </location>
</feature>
<feature type="region of interest" description="Disordered" evidence="2">
    <location>
        <begin position="1"/>
        <end position="71"/>
    </location>
</feature>
<evidence type="ECO:0000256" key="1">
    <source>
        <dbReference type="SAM" id="Coils"/>
    </source>
</evidence>
<evidence type="ECO:0000256" key="2">
    <source>
        <dbReference type="SAM" id="MobiDB-lite"/>
    </source>
</evidence>